<evidence type="ECO:0000313" key="6">
    <source>
        <dbReference type="EMBL" id="RMI42517.1"/>
    </source>
</evidence>
<feature type="domain" description="HTH lacI-type" evidence="5">
    <location>
        <begin position="43"/>
        <end position="97"/>
    </location>
</feature>
<reference evidence="6 7" key="1">
    <citation type="submission" date="2018-10" db="EMBL/GenBank/DDBJ databases">
        <title>Isolation, diversity and antifungal activity of actinobacteria from wheat.</title>
        <authorList>
            <person name="Han C."/>
        </authorList>
    </citation>
    <scope>NUCLEOTIDE SEQUENCE [LARGE SCALE GENOMIC DNA]</scope>
    <source>
        <strain evidence="6 7">NEAU-YY642</strain>
    </source>
</reference>
<dbReference type="Gene3D" id="1.10.260.40">
    <property type="entry name" value="lambda repressor-like DNA-binding domains"/>
    <property type="match status" value="1"/>
</dbReference>
<evidence type="ECO:0000256" key="4">
    <source>
        <dbReference type="SAM" id="MobiDB-lite"/>
    </source>
</evidence>
<keyword evidence="3" id="KW-0804">Transcription</keyword>
<evidence type="ECO:0000313" key="7">
    <source>
        <dbReference type="Proteomes" id="UP000278673"/>
    </source>
</evidence>
<dbReference type="PANTHER" id="PTHR30146">
    <property type="entry name" value="LACI-RELATED TRANSCRIPTIONAL REPRESSOR"/>
    <property type="match status" value="1"/>
</dbReference>
<dbReference type="SMART" id="SM00354">
    <property type="entry name" value="HTH_LACI"/>
    <property type="match status" value="1"/>
</dbReference>
<name>A0A3M2LZ15_9ACTN</name>
<dbReference type="InterPro" id="IPR046335">
    <property type="entry name" value="LacI/GalR-like_sensor"/>
</dbReference>
<feature type="compositionally biased region" description="Pro residues" evidence="4">
    <location>
        <begin position="14"/>
        <end position="24"/>
    </location>
</feature>
<comment type="caution">
    <text evidence="6">The sequence shown here is derived from an EMBL/GenBank/DDBJ whole genome shotgun (WGS) entry which is preliminary data.</text>
</comment>
<dbReference type="InterPro" id="IPR028082">
    <property type="entry name" value="Peripla_BP_I"/>
</dbReference>
<evidence type="ECO:0000256" key="3">
    <source>
        <dbReference type="ARBA" id="ARBA00023163"/>
    </source>
</evidence>
<organism evidence="6 7">
    <name type="scientific">Streptomyces triticirhizae</name>
    <dbReference type="NCBI Taxonomy" id="2483353"/>
    <lineage>
        <taxon>Bacteria</taxon>
        <taxon>Bacillati</taxon>
        <taxon>Actinomycetota</taxon>
        <taxon>Actinomycetes</taxon>
        <taxon>Kitasatosporales</taxon>
        <taxon>Streptomycetaceae</taxon>
        <taxon>Streptomyces</taxon>
    </lineage>
</organism>
<feature type="compositionally biased region" description="Low complexity" evidence="4">
    <location>
        <begin position="30"/>
        <end position="42"/>
    </location>
</feature>
<dbReference type="PROSITE" id="PS50932">
    <property type="entry name" value="HTH_LACI_2"/>
    <property type="match status" value="1"/>
</dbReference>
<dbReference type="CDD" id="cd06267">
    <property type="entry name" value="PBP1_LacI_sugar_binding-like"/>
    <property type="match status" value="1"/>
</dbReference>
<accession>A0A3M2LZ15</accession>
<dbReference type="Pfam" id="PF13377">
    <property type="entry name" value="Peripla_BP_3"/>
    <property type="match status" value="1"/>
</dbReference>
<dbReference type="GO" id="GO:0000976">
    <property type="term" value="F:transcription cis-regulatory region binding"/>
    <property type="evidence" value="ECO:0007669"/>
    <property type="project" value="TreeGrafter"/>
</dbReference>
<dbReference type="Pfam" id="PF00356">
    <property type="entry name" value="LacI"/>
    <property type="match status" value="1"/>
</dbReference>
<proteinExistence type="predicted"/>
<dbReference type="EMBL" id="RFFJ01000034">
    <property type="protein sequence ID" value="RMI42517.1"/>
    <property type="molecule type" value="Genomic_DNA"/>
</dbReference>
<dbReference type="Proteomes" id="UP000278673">
    <property type="component" value="Unassembled WGS sequence"/>
</dbReference>
<dbReference type="AlphaFoldDB" id="A0A3M2LZ15"/>
<protein>
    <submittedName>
        <fullName evidence="6">LacI family transcriptional regulator</fullName>
    </submittedName>
</protein>
<dbReference type="InterPro" id="IPR010982">
    <property type="entry name" value="Lambda_DNA-bd_dom_sf"/>
</dbReference>
<keyword evidence="7" id="KW-1185">Reference proteome</keyword>
<evidence type="ECO:0000256" key="1">
    <source>
        <dbReference type="ARBA" id="ARBA00023015"/>
    </source>
</evidence>
<dbReference type="InterPro" id="IPR000843">
    <property type="entry name" value="HTH_LacI"/>
</dbReference>
<dbReference type="SUPFAM" id="SSF47413">
    <property type="entry name" value="lambda repressor-like DNA-binding domains"/>
    <property type="match status" value="1"/>
</dbReference>
<evidence type="ECO:0000256" key="2">
    <source>
        <dbReference type="ARBA" id="ARBA00023125"/>
    </source>
</evidence>
<evidence type="ECO:0000259" key="5">
    <source>
        <dbReference type="PROSITE" id="PS50932"/>
    </source>
</evidence>
<sequence>MSIAPVRSVSSVTPAPPRGRPRPPSGNAVTPTRTTRTTTSKPTTLRQVARAADVSMATVSRVLAGNYPVAPRTRQRVLRAVQELDYVANTHARALRGHATPTVALVLPDLRDEAVARIAQGVEEEATRNGRSCLIGTTRGDTERERTVLRAMRQNGAGAVILIGGGAQDPVHQEELAAIAASLAAAGSRLVLCGRPAPDDAMPATVVEYDNEGGAYAVVSRLLVQGHRRILFLGPATGSTTAAGRLAGYRRALADFDLPFRPELVVGGGLGRADARDRLARRLVGGSDFTAVFAVTDNAASGALAALREAGLRVPDDVSLVGYGDAECATDLLPQLTTVHVPYVELGRTAVRLALGLTEGSVSAADQRALLGTHVVLRDSTAPPPRRRPG</sequence>
<dbReference type="PANTHER" id="PTHR30146:SF153">
    <property type="entry name" value="LACTOSE OPERON REPRESSOR"/>
    <property type="match status" value="1"/>
</dbReference>
<dbReference type="SUPFAM" id="SSF53822">
    <property type="entry name" value="Periplasmic binding protein-like I"/>
    <property type="match status" value="1"/>
</dbReference>
<keyword evidence="1" id="KW-0805">Transcription regulation</keyword>
<dbReference type="CDD" id="cd01392">
    <property type="entry name" value="HTH_LacI"/>
    <property type="match status" value="1"/>
</dbReference>
<feature type="region of interest" description="Disordered" evidence="4">
    <location>
        <begin position="1"/>
        <end position="42"/>
    </location>
</feature>
<gene>
    <name evidence="6" type="ORF">EBN88_09200</name>
</gene>
<dbReference type="Gene3D" id="3.40.50.2300">
    <property type="match status" value="2"/>
</dbReference>
<keyword evidence="2" id="KW-0238">DNA-binding</keyword>
<dbReference type="GO" id="GO:0003700">
    <property type="term" value="F:DNA-binding transcription factor activity"/>
    <property type="evidence" value="ECO:0007669"/>
    <property type="project" value="TreeGrafter"/>
</dbReference>